<dbReference type="InterPro" id="IPR000845">
    <property type="entry name" value="Nucleoside_phosphorylase_d"/>
</dbReference>
<proteinExistence type="predicted"/>
<evidence type="ECO:0000313" key="4">
    <source>
        <dbReference type="Proteomes" id="UP001305779"/>
    </source>
</evidence>
<dbReference type="Proteomes" id="UP001305779">
    <property type="component" value="Unassembled WGS sequence"/>
</dbReference>
<dbReference type="Pfam" id="PF24883">
    <property type="entry name" value="NPHP3_N"/>
    <property type="match status" value="1"/>
</dbReference>
<dbReference type="Gene3D" id="3.40.50.1580">
    <property type="entry name" value="Nucleoside phosphorylase domain"/>
    <property type="match status" value="1"/>
</dbReference>
<gene>
    <name evidence="3" type="ORF">PRZ48_001932</name>
</gene>
<keyword evidence="4" id="KW-1185">Reference proteome</keyword>
<feature type="domain" description="NACHT" evidence="2">
    <location>
        <begin position="365"/>
        <end position="518"/>
    </location>
</feature>
<dbReference type="SUPFAM" id="SSF52540">
    <property type="entry name" value="P-loop containing nucleoside triphosphate hydrolases"/>
    <property type="match status" value="1"/>
</dbReference>
<dbReference type="SUPFAM" id="SSF53167">
    <property type="entry name" value="Purine and uridine phosphorylases"/>
    <property type="match status" value="1"/>
</dbReference>
<organism evidence="3 4">
    <name type="scientific">Zasmidium cellare</name>
    <name type="common">Wine cellar mold</name>
    <name type="synonym">Racodium cellare</name>
    <dbReference type="NCBI Taxonomy" id="395010"/>
    <lineage>
        <taxon>Eukaryota</taxon>
        <taxon>Fungi</taxon>
        <taxon>Dikarya</taxon>
        <taxon>Ascomycota</taxon>
        <taxon>Pezizomycotina</taxon>
        <taxon>Dothideomycetes</taxon>
        <taxon>Dothideomycetidae</taxon>
        <taxon>Mycosphaerellales</taxon>
        <taxon>Mycosphaerellaceae</taxon>
        <taxon>Zasmidium</taxon>
    </lineage>
</organism>
<reference evidence="3 4" key="1">
    <citation type="journal article" date="2023" name="G3 (Bethesda)">
        <title>A chromosome-level genome assembly of Zasmidium syzygii isolated from banana leaves.</title>
        <authorList>
            <person name="van Westerhoven A.C."/>
            <person name="Mehrabi R."/>
            <person name="Talebi R."/>
            <person name="Steentjes M.B.F."/>
            <person name="Corcolon B."/>
            <person name="Chong P.A."/>
            <person name="Kema G.H.J."/>
            <person name="Seidl M.F."/>
        </authorList>
    </citation>
    <scope>NUCLEOTIDE SEQUENCE [LARGE SCALE GENOMIC DNA]</scope>
    <source>
        <strain evidence="3 4">P124</strain>
    </source>
</reference>
<sequence length="1226" mass="138929">MADYTRPHSRDGFKIAVLCALPREANAVMALLDEEWEDAAQLYGKSGADDNSYTFGLLGGKPVVLAYASMGKVAAANVSKDLTASFRSINLLLVVGVCGAAPRDPEKDVEINLGDIIISTQVIQGDFGRQHEHHFERKTEVEDTLGRASREIRHFVTKLSTMHTEARLIQRTNQYFANVLQHPVHRKRFHNPVDVANALIQLQDVPNVNLHFGRVISTDSVIKSASYRDDAVSREKAVAFEMESAGTWENAPTILVKGVCDYADENKNKDWQDFAALSAASCAKAIAQEWVVRVESRAEPVNTVGASNTTAMYSDLLEALQPVNPDDNLMDAKSRTRGVIATATTCEWVLRSTEFKTWSTARHSSILVISGEPGIGKTTMATIIVDRLREETRSSRSTVAYFFVNNRVERQRTALAILRSLMYQVLASSPHLCEPVQQQFRIFREGLFEKFTTVWPLFRQMLLAPNFGEVYFIVDAFDECQEQNREELIGGLCSLLALPYSDGHNPNKVKLLVLTRPNLIKELLGNHIGKECHIQVGRQEIKDDLEFYIEKEVEKLVAKRQWSDATHEAIQNMLRSRHDGTFLWVGLVVKRIGQSKVRERDVLRILGQFPSGLTEVYVRILREINETDSDYAPDVLKYVLACRSLSHDLDLTAMAILLHFREKAKPGTRALPTLREIQCLESAVEACGMLLQVGRHLEFLHQTVKDFLTGDNLPDDLVSYTTSDAKAMASYRSTLQRYLEAKEFEELAELDRRILESIARSNDDAMEQYKTCSDRFAHIKAWHLTPWSFAISEIFIRSSMEWPTLAFLLFRRVNHHYDLDTRPYVPAILKFMAEQDQMATLLLHLWILVLAPTWATSSRVEEILPSIIGFAIRRGYPLVVDSLFAFVVEGSHIINLCDFFAWSLIKVREGDMNRAFLCFSRQHQAELATRGISRAQSLRLTIFSANVSFTKELVGVDSVGSEATGLESRLTDALLKSQWIVLRIEDKFKMYGARYTKELMLPPDESLRDSLKAQGLHDSRPLEPHEKPPLQDLLKQFKTPLLLRFRRGPEGFRLLGLTTESIGSANLATTDTLDGDKWSVNFWTPLDYALDLWRAIRDDRRREIVSFLAEQMRDAQLLNNAEYRGVVQELEVGKEEPVVDLSLDRTINADFDARHLDSEPTGPSSAKKLIFRTKRAANRALGRGEDWEYVPSARKTKKASRKEFKAMVAAIESDPGPDSRLPRVYW</sequence>
<dbReference type="CDD" id="cd09008">
    <property type="entry name" value="MTAN"/>
    <property type="match status" value="1"/>
</dbReference>
<dbReference type="InterPro" id="IPR027417">
    <property type="entry name" value="P-loop_NTPase"/>
</dbReference>
<name>A0ABR0F2L3_ZASCE</name>
<dbReference type="InterPro" id="IPR035994">
    <property type="entry name" value="Nucleoside_phosphorylase_sf"/>
</dbReference>
<dbReference type="Gene3D" id="3.40.50.300">
    <property type="entry name" value="P-loop containing nucleotide triphosphate hydrolases"/>
    <property type="match status" value="1"/>
</dbReference>
<dbReference type="Pfam" id="PF01048">
    <property type="entry name" value="PNP_UDP_1"/>
    <property type="match status" value="1"/>
</dbReference>
<comment type="caution">
    <text evidence="3">The sequence shown here is derived from an EMBL/GenBank/DDBJ whole genome shotgun (WGS) entry which is preliminary data.</text>
</comment>
<dbReference type="PANTHER" id="PTHR10039">
    <property type="entry name" value="AMELOGENIN"/>
    <property type="match status" value="1"/>
</dbReference>
<dbReference type="InterPro" id="IPR056884">
    <property type="entry name" value="NPHP3-like_N"/>
</dbReference>
<evidence type="ECO:0000313" key="3">
    <source>
        <dbReference type="EMBL" id="KAK4508194.1"/>
    </source>
</evidence>
<keyword evidence="1" id="KW-0677">Repeat</keyword>
<dbReference type="PROSITE" id="PS50837">
    <property type="entry name" value="NACHT"/>
    <property type="match status" value="1"/>
</dbReference>
<accession>A0ABR0F2L3</accession>
<dbReference type="InterPro" id="IPR007111">
    <property type="entry name" value="NACHT_NTPase"/>
</dbReference>
<evidence type="ECO:0000259" key="2">
    <source>
        <dbReference type="PROSITE" id="PS50837"/>
    </source>
</evidence>
<dbReference type="PANTHER" id="PTHR10039:SF14">
    <property type="entry name" value="NACHT DOMAIN-CONTAINING PROTEIN"/>
    <property type="match status" value="1"/>
</dbReference>
<dbReference type="EMBL" id="JAXOVC010000001">
    <property type="protein sequence ID" value="KAK4508194.1"/>
    <property type="molecule type" value="Genomic_DNA"/>
</dbReference>
<evidence type="ECO:0000256" key="1">
    <source>
        <dbReference type="ARBA" id="ARBA00022737"/>
    </source>
</evidence>
<protein>
    <recommendedName>
        <fullName evidence="2">NACHT domain-containing protein</fullName>
    </recommendedName>
</protein>